<comment type="caution">
    <text evidence="1">The sequence shown here is derived from an EMBL/GenBank/DDBJ whole genome shotgun (WGS) entry which is preliminary data.</text>
</comment>
<dbReference type="EMBL" id="LGUA01002705">
    <property type="protein sequence ID" value="OAX77360.1"/>
    <property type="molecule type" value="Genomic_DNA"/>
</dbReference>
<evidence type="ECO:0000313" key="1">
    <source>
        <dbReference type="EMBL" id="OAX77360.1"/>
    </source>
</evidence>
<keyword evidence="2" id="KW-1185">Reference proteome</keyword>
<dbReference type="AlphaFoldDB" id="A0A1B7NLA0"/>
<evidence type="ECO:0000313" key="2">
    <source>
        <dbReference type="Proteomes" id="UP000091918"/>
    </source>
</evidence>
<dbReference type="STRING" id="1658172.A0A1B7NLA0"/>
<dbReference type="Proteomes" id="UP000091918">
    <property type="component" value="Unassembled WGS sequence"/>
</dbReference>
<gene>
    <name evidence="1" type="ORF">ACJ72_08344</name>
</gene>
<reference evidence="1 2" key="1">
    <citation type="submission" date="2015-07" db="EMBL/GenBank/DDBJ databases">
        <title>Emmonsia species relationships and genome sequence.</title>
        <authorList>
            <person name="Cuomo C.A."/>
            <person name="Schwartz I.S."/>
            <person name="Kenyon C."/>
            <person name="de Hoog G.S."/>
            <person name="Govender N.P."/>
            <person name="Botha A."/>
            <person name="Moreno L."/>
            <person name="de Vries M."/>
            <person name="Munoz J.F."/>
            <person name="Stielow J.B."/>
        </authorList>
    </citation>
    <scope>NUCLEOTIDE SEQUENCE [LARGE SCALE GENOMIC DNA]</scope>
    <source>
        <strain evidence="1 2">CBS 136260</strain>
    </source>
</reference>
<name>A0A1B7NLA0_9EURO</name>
<proteinExistence type="predicted"/>
<sequence length="98" mass="10700">MAVVFKTNASRCSHLTGASPVSAALRDGAGALAALSDKNMPPRIQKVVDWLSTGEVSIEAVIECAQELISLYEVWEQYSEKGCREQIGRYVKARSLDK</sequence>
<accession>A0A1B7NLA0</accession>
<dbReference type="OrthoDB" id="10266018at2759"/>
<organism evidence="1 2">
    <name type="scientific">Emergomyces africanus</name>
    <dbReference type="NCBI Taxonomy" id="1955775"/>
    <lineage>
        <taxon>Eukaryota</taxon>
        <taxon>Fungi</taxon>
        <taxon>Dikarya</taxon>
        <taxon>Ascomycota</taxon>
        <taxon>Pezizomycotina</taxon>
        <taxon>Eurotiomycetes</taxon>
        <taxon>Eurotiomycetidae</taxon>
        <taxon>Onygenales</taxon>
        <taxon>Ajellomycetaceae</taxon>
        <taxon>Emergomyces</taxon>
    </lineage>
</organism>
<protein>
    <submittedName>
        <fullName evidence="1">Uncharacterized protein</fullName>
    </submittedName>
</protein>
<dbReference type="Gene3D" id="1.10.472.10">
    <property type="entry name" value="Cyclin-like"/>
    <property type="match status" value="1"/>
</dbReference>